<evidence type="ECO:0000256" key="1">
    <source>
        <dbReference type="SAM" id="MobiDB-lite"/>
    </source>
</evidence>
<evidence type="ECO:0000313" key="4">
    <source>
        <dbReference type="Proteomes" id="UP001054902"/>
    </source>
</evidence>
<feature type="region of interest" description="Disordered" evidence="1">
    <location>
        <begin position="87"/>
        <end position="110"/>
    </location>
</feature>
<proteinExistence type="predicted"/>
<dbReference type="PROSITE" id="PS50192">
    <property type="entry name" value="T_SNARE"/>
    <property type="match status" value="1"/>
</dbReference>
<keyword evidence="4" id="KW-1185">Reference proteome</keyword>
<dbReference type="SMART" id="SM00397">
    <property type="entry name" value="t_SNARE"/>
    <property type="match status" value="2"/>
</dbReference>
<gene>
    <name evidence="3" type="ORF">CTEN210_11354</name>
</gene>
<sequence length="476" mass="54410">MSSRNVQSSTKQEYLQKLEEENLQALRASVEAVNISRATLETSLAQGEQLQRCEDINERNKYIVDKSNRIVRGMTWSGWFMNAFSKDVEPPTSSKQTEQSEQIGRNTDDSNLSSIISQSDVARYPVELRNVAMMIQNYKCNVILLQNSQNHEFDTCLEICTKLHDSIVTKNNELKRNGYNGVKLDGRNMQHLRTLEKKSQEVYDFQYKIVQARRNNNDGQNRNTHGSSTFPRNNSSKPSSQPKFSSSSLISSTTNKELQDRIERQDNHLNMLASNIEELMHNGSAIGATLESQSQLLGKLDSETDDLHEKTKMVTRRADRLAHRSMWGRPKSEYKYRVAIEHIPTKKYLRVEPHNNKHLALHETLHSEMSTFECHERREYNLIGFKNVCTGTWLGRSTFGGIVCSAKVFGSNEEWEIDDDMTRTKLLCAAANMGNGGWLICSEDTQNFSITRHDVDGRAKATLWNIVIISDTEETD</sequence>
<feature type="compositionally biased region" description="Low complexity" evidence="1">
    <location>
        <begin position="235"/>
        <end position="252"/>
    </location>
</feature>
<reference evidence="3 4" key="1">
    <citation type="journal article" date="2021" name="Sci. Rep.">
        <title>The genome of the diatom Chaetoceros tenuissimus carries an ancient integrated fragment of an extant virus.</title>
        <authorList>
            <person name="Hongo Y."/>
            <person name="Kimura K."/>
            <person name="Takaki Y."/>
            <person name="Yoshida Y."/>
            <person name="Baba S."/>
            <person name="Kobayashi G."/>
            <person name="Nagasaki K."/>
            <person name="Hano T."/>
            <person name="Tomaru Y."/>
        </authorList>
    </citation>
    <scope>NUCLEOTIDE SEQUENCE [LARGE SCALE GENOMIC DNA]</scope>
    <source>
        <strain evidence="3 4">NIES-3715</strain>
    </source>
</reference>
<dbReference type="InterPro" id="IPR000727">
    <property type="entry name" value="T_SNARE_dom"/>
</dbReference>
<dbReference type="SUPFAM" id="SSF58038">
    <property type="entry name" value="SNARE fusion complex"/>
    <property type="match status" value="1"/>
</dbReference>
<dbReference type="Proteomes" id="UP001054902">
    <property type="component" value="Unassembled WGS sequence"/>
</dbReference>
<dbReference type="EMBL" id="BLLK01000047">
    <property type="protein sequence ID" value="GFH54878.1"/>
    <property type="molecule type" value="Genomic_DNA"/>
</dbReference>
<feature type="compositionally biased region" description="Polar residues" evidence="1">
    <location>
        <begin position="213"/>
        <end position="234"/>
    </location>
</feature>
<evidence type="ECO:0000259" key="2">
    <source>
        <dbReference type="PROSITE" id="PS50192"/>
    </source>
</evidence>
<dbReference type="Gene3D" id="1.20.5.110">
    <property type="match status" value="1"/>
</dbReference>
<protein>
    <recommendedName>
        <fullName evidence="2">t-SNARE coiled-coil homology domain-containing protein</fullName>
    </recommendedName>
</protein>
<evidence type="ECO:0000313" key="3">
    <source>
        <dbReference type="EMBL" id="GFH54878.1"/>
    </source>
</evidence>
<dbReference type="AlphaFoldDB" id="A0AAD3CZ58"/>
<feature type="region of interest" description="Disordered" evidence="1">
    <location>
        <begin position="212"/>
        <end position="258"/>
    </location>
</feature>
<feature type="domain" description="T-SNARE coiled-coil homology" evidence="2">
    <location>
        <begin position="259"/>
        <end position="321"/>
    </location>
</feature>
<comment type="caution">
    <text evidence="3">The sequence shown here is derived from an EMBL/GenBank/DDBJ whole genome shotgun (WGS) entry which is preliminary data.</text>
</comment>
<name>A0AAD3CZ58_9STRA</name>
<dbReference type="CDD" id="cd15841">
    <property type="entry name" value="SNARE_Qc"/>
    <property type="match status" value="1"/>
</dbReference>
<organism evidence="3 4">
    <name type="scientific">Chaetoceros tenuissimus</name>
    <dbReference type="NCBI Taxonomy" id="426638"/>
    <lineage>
        <taxon>Eukaryota</taxon>
        <taxon>Sar</taxon>
        <taxon>Stramenopiles</taxon>
        <taxon>Ochrophyta</taxon>
        <taxon>Bacillariophyta</taxon>
        <taxon>Coscinodiscophyceae</taxon>
        <taxon>Chaetocerotophycidae</taxon>
        <taxon>Chaetocerotales</taxon>
        <taxon>Chaetocerotaceae</taxon>
        <taxon>Chaetoceros</taxon>
    </lineage>
</organism>
<feature type="compositionally biased region" description="Polar residues" evidence="1">
    <location>
        <begin position="91"/>
        <end position="110"/>
    </location>
</feature>
<accession>A0AAD3CZ58</accession>